<comment type="caution">
    <text evidence="2">The sequence shown here is derived from an EMBL/GenBank/DDBJ whole genome shotgun (WGS) entry which is preliminary data.</text>
</comment>
<dbReference type="Gene3D" id="3.30.420.10">
    <property type="entry name" value="Ribonuclease H-like superfamily/Ribonuclease H"/>
    <property type="match status" value="1"/>
</dbReference>
<dbReference type="AlphaFoldDB" id="A0A8H7RQV2"/>
<organism evidence="2 3">
    <name type="scientific">Circinella minor</name>
    <dbReference type="NCBI Taxonomy" id="1195481"/>
    <lineage>
        <taxon>Eukaryota</taxon>
        <taxon>Fungi</taxon>
        <taxon>Fungi incertae sedis</taxon>
        <taxon>Mucoromycota</taxon>
        <taxon>Mucoromycotina</taxon>
        <taxon>Mucoromycetes</taxon>
        <taxon>Mucorales</taxon>
        <taxon>Lichtheimiaceae</taxon>
        <taxon>Circinella</taxon>
    </lineage>
</organism>
<dbReference type="InterPro" id="IPR036397">
    <property type="entry name" value="RNaseH_sf"/>
</dbReference>
<accession>A0A8H7RQV2</accession>
<dbReference type="InterPro" id="IPR038717">
    <property type="entry name" value="Tc1-like_DDE_dom"/>
</dbReference>
<evidence type="ECO:0000313" key="3">
    <source>
        <dbReference type="Proteomes" id="UP000646827"/>
    </source>
</evidence>
<gene>
    <name evidence="2" type="ORF">INT45_011319</name>
</gene>
<dbReference type="EMBL" id="JAEPRB010000453">
    <property type="protein sequence ID" value="KAG2216119.1"/>
    <property type="molecule type" value="Genomic_DNA"/>
</dbReference>
<evidence type="ECO:0000259" key="1">
    <source>
        <dbReference type="Pfam" id="PF13358"/>
    </source>
</evidence>
<feature type="domain" description="Tc1-like transposase DDE" evidence="1">
    <location>
        <begin position="242"/>
        <end position="315"/>
    </location>
</feature>
<name>A0A8H7RQV2_9FUNG</name>
<protein>
    <recommendedName>
        <fullName evidence="1">Tc1-like transposase DDE domain-containing protein</fullName>
    </recommendedName>
</protein>
<dbReference type="Proteomes" id="UP000646827">
    <property type="component" value="Unassembled WGS sequence"/>
</dbReference>
<reference evidence="2 3" key="1">
    <citation type="submission" date="2020-12" db="EMBL/GenBank/DDBJ databases">
        <title>Metabolic potential, ecology and presence of endohyphal bacteria is reflected in genomic diversity of Mucoromycotina.</title>
        <authorList>
            <person name="Muszewska A."/>
            <person name="Okrasinska A."/>
            <person name="Steczkiewicz K."/>
            <person name="Drgas O."/>
            <person name="Orlowska M."/>
            <person name="Perlinska-Lenart U."/>
            <person name="Aleksandrzak-Piekarczyk T."/>
            <person name="Szatraj K."/>
            <person name="Zielenkiewicz U."/>
            <person name="Pilsyk S."/>
            <person name="Malc E."/>
            <person name="Mieczkowski P."/>
            <person name="Kruszewska J.S."/>
            <person name="Biernat P."/>
            <person name="Pawlowska J."/>
        </authorList>
    </citation>
    <scope>NUCLEOTIDE SEQUENCE [LARGE SCALE GENOMIC DNA]</scope>
    <source>
        <strain evidence="2 3">CBS 142.35</strain>
    </source>
</reference>
<keyword evidence="3" id="KW-1185">Reference proteome</keyword>
<dbReference type="GO" id="GO:0003676">
    <property type="term" value="F:nucleic acid binding"/>
    <property type="evidence" value="ECO:0007669"/>
    <property type="project" value="InterPro"/>
</dbReference>
<evidence type="ECO:0000313" key="2">
    <source>
        <dbReference type="EMBL" id="KAG2216119.1"/>
    </source>
</evidence>
<dbReference type="PANTHER" id="PTHR46564:SF1">
    <property type="entry name" value="TRANSPOSASE"/>
    <property type="match status" value="1"/>
</dbReference>
<dbReference type="OrthoDB" id="2209929at2759"/>
<dbReference type="PANTHER" id="PTHR46564">
    <property type="entry name" value="TRANSPOSASE"/>
    <property type="match status" value="1"/>
</dbReference>
<dbReference type="Pfam" id="PF13358">
    <property type="entry name" value="DDE_3"/>
    <property type="match status" value="1"/>
</dbReference>
<sequence length="317" mass="35564">MEWQGTAGGIQSLYQYEIQKVDEEMTEAVLTNVETGNSEPQSCPRKMGMTPKAASILVGIKNRTGQHYIRQYKIDNEIVVPNAATKKRFGRPPTLTCEHTAFLIDHYDKNAGAVLFEAQDALSEKFNGISITLNGFHKHLVYNADLTLKKLEKLPMATVTETTLDKPGFNLHIRRNFGRSKKVSPARAVIPSQRGVSITILGTICEVGVINVSLIKPRAVQSSKKRKRSDGTPVVNARIGTRTEHLIVFLNKVIDILDENDIKGRYLVMDNAPIHTNLPIARLVEQRGYKCTYLAPYSPFLDPIKEFWSKVKLKCNM</sequence>
<proteinExistence type="predicted"/>